<gene>
    <name evidence="1" type="ORF">AGERDE_LOCUS8038</name>
</gene>
<dbReference type="AlphaFoldDB" id="A0A9N9BTI8"/>
<evidence type="ECO:0000313" key="1">
    <source>
        <dbReference type="EMBL" id="CAG8579255.1"/>
    </source>
</evidence>
<dbReference type="OrthoDB" id="2338937at2759"/>
<sequence>MTKVKQANFTFPIQILPEILECFAKDSTTLYTLLFVNHEFCDAAIQILWRDPFGIMEPWKTSDRSKMIEFFKICFDGLSKNDLAVIESCSFEIPRIEKEPYVSYISFMQVFDHNDVVRALLVYFQSTRTDPKFLSFYILKQFFRYSIKIRKVTIYYYDIVLRSMPDIGPWFEQISQRHQKIEKLQISEAANLNGSQGTVRFLEFWSGVVKLINSQRKLQEIDIFGVHQGIEYIFEFLQREHSTLSKIRFDSCGIPNEKLAEISNWKILGQLTELCFSDCVVVAPSELPKFTVRQLDLTCLPFLKTKMTLKSSLKESNCNLQFSSL</sequence>
<organism evidence="1 2">
    <name type="scientific">Ambispora gerdemannii</name>
    <dbReference type="NCBI Taxonomy" id="144530"/>
    <lineage>
        <taxon>Eukaryota</taxon>
        <taxon>Fungi</taxon>
        <taxon>Fungi incertae sedis</taxon>
        <taxon>Mucoromycota</taxon>
        <taxon>Glomeromycotina</taxon>
        <taxon>Glomeromycetes</taxon>
        <taxon>Archaeosporales</taxon>
        <taxon>Ambisporaceae</taxon>
        <taxon>Ambispora</taxon>
    </lineage>
</organism>
<protein>
    <submittedName>
        <fullName evidence="1">7177_t:CDS:1</fullName>
    </submittedName>
</protein>
<name>A0A9N9BTI8_9GLOM</name>
<keyword evidence="2" id="KW-1185">Reference proteome</keyword>
<dbReference type="EMBL" id="CAJVPL010001598">
    <property type="protein sequence ID" value="CAG8579255.1"/>
    <property type="molecule type" value="Genomic_DNA"/>
</dbReference>
<dbReference type="Proteomes" id="UP000789831">
    <property type="component" value="Unassembled WGS sequence"/>
</dbReference>
<reference evidence="1" key="1">
    <citation type="submission" date="2021-06" db="EMBL/GenBank/DDBJ databases">
        <authorList>
            <person name="Kallberg Y."/>
            <person name="Tangrot J."/>
            <person name="Rosling A."/>
        </authorList>
    </citation>
    <scope>NUCLEOTIDE SEQUENCE</scope>
    <source>
        <strain evidence="1">MT106</strain>
    </source>
</reference>
<comment type="caution">
    <text evidence="1">The sequence shown here is derived from an EMBL/GenBank/DDBJ whole genome shotgun (WGS) entry which is preliminary data.</text>
</comment>
<evidence type="ECO:0000313" key="2">
    <source>
        <dbReference type="Proteomes" id="UP000789831"/>
    </source>
</evidence>
<accession>A0A9N9BTI8</accession>
<dbReference type="SUPFAM" id="SSF52047">
    <property type="entry name" value="RNI-like"/>
    <property type="match status" value="1"/>
</dbReference>
<proteinExistence type="predicted"/>